<dbReference type="PANTHER" id="PTHR39597:SF1">
    <property type="entry name" value="UBA DOMAIN-CONTAINING PROTEIN RUP1"/>
    <property type="match status" value="1"/>
</dbReference>
<dbReference type="GO" id="GO:0004843">
    <property type="term" value="F:cysteine-type deubiquitinase activity"/>
    <property type="evidence" value="ECO:0007669"/>
    <property type="project" value="InterPro"/>
</dbReference>
<evidence type="ECO:0000256" key="1">
    <source>
        <dbReference type="SAM" id="MobiDB-lite"/>
    </source>
</evidence>
<dbReference type="InterPro" id="IPR028889">
    <property type="entry name" value="USP"/>
</dbReference>
<dbReference type="EMBL" id="JAACJO010000014">
    <property type="protein sequence ID" value="KAF5350429.1"/>
    <property type="molecule type" value="Genomic_DNA"/>
</dbReference>
<dbReference type="PROSITE" id="PS50235">
    <property type="entry name" value="USP_3"/>
    <property type="match status" value="1"/>
</dbReference>
<dbReference type="InterPro" id="IPR001394">
    <property type="entry name" value="Peptidase_C19_UCH"/>
</dbReference>
<protein>
    <recommendedName>
        <fullName evidence="2">USP domain-containing protein</fullName>
    </recommendedName>
</protein>
<evidence type="ECO:0000259" key="2">
    <source>
        <dbReference type="PROSITE" id="PS50235"/>
    </source>
</evidence>
<dbReference type="PANTHER" id="PTHR39597">
    <property type="entry name" value="UBA DOMAIN-CONTAINING PROTEIN RUP1"/>
    <property type="match status" value="1"/>
</dbReference>
<feature type="compositionally biased region" description="Polar residues" evidence="1">
    <location>
        <begin position="64"/>
        <end position="88"/>
    </location>
</feature>
<comment type="caution">
    <text evidence="3">The sequence shown here is derived from an EMBL/GenBank/DDBJ whole genome shotgun (WGS) entry which is preliminary data.</text>
</comment>
<feature type="compositionally biased region" description="Low complexity" evidence="1">
    <location>
        <begin position="647"/>
        <end position="668"/>
    </location>
</feature>
<dbReference type="Pfam" id="PF00443">
    <property type="entry name" value="UCH"/>
    <property type="match status" value="1"/>
</dbReference>
<evidence type="ECO:0000313" key="3">
    <source>
        <dbReference type="EMBL" id="KAF5350429.1"/>
    </source>
</evidence>
<proteinExistence type="predicted"/>
<dbReference type="OrthoDB" id="443682at2759"/>
<organism evidence="3 4">
    <name type="scientific">Leucocoprinus leucothites</name>
    <dbReference type="NCBI Taxonomy" id="201217"/>
    <lineage>
        <taxon>Eukaryota</taxon>
        <taxon>Fungi</taxon>
        <taxon>Dikarya</taxon>
        <taxon>Basidiomycota</taxon>
        <taxon>Agaricomycotina</taxon>
        <taxon>Agaricomycetes</taxon>
        <taxon>Agaricomycetidae</taxon>
        <taxon>Agaricales</taxon>
        <taxon>Agaricineae</taxon>
        <taxon>Agaricaceae</taxon>
        <taxon>Leucocoprinus</taxon>
    </lineage>
</organism>
<feature type="region of interest" description="Disordered" evidence="1">
    <location>
        <begin position="634"/>
        <end position="668"/>
    </location>
</feature>
<feature type="region of interest" description="Disordered" evidence="1">
    <location>
        <begin position="112"/>
        <end position="145"/>
    </location>
</feature>
<feature type="region of interest" description="Disordered" evidence="1">
    <location>
        <begin position="56"/>
        <end position="88"/>
    </location>
</feature>
<name>A0A8H5FVF2_9AGAR</name>
<keyword evidence="4" id="KW-1185">Reference proteome</keyword>
<feature type="domain" description="USP" evidence="2">
    <location>
        <begin position="180"/>
        <end position="594"/>
    </location>
</feature>
<gene>
    <name evidence="3" type="ORF">D9756_008668</name>
</gene>
<dbReference type="SUPFAM" id="SSF54001">
    <property type="entry name" value="Cysteine proteinases"/>
    <property type="match status" value="1"/>
</dbReference>
<dbReference type="InterPro" id="IPR038765">
    <property type="entry name" value="Papain-like_cys_pep_sf"/>
</dbReference>
<feature type="compositionally biased region" description="Polar residues" evidence="1">
    <location>
        <begin position="131"/>
        <end position="141"/>
    </location>
</feature>
<reference evidence="3 4" key="1">
    <citation type="journal article" date="2020" name="ISME J.">
        <title>Uncovering the hidden diversity of litter-decomposition mechanisms in mushroom-forming fungi.</title>
        <authorList>
            <person name="Floudas D."/>
            <person name="Bentzer J."/>
            <person name="Ahren D."/>
            <person name="Johansson T."/>
            <person name="Persson P."/>
            <person name="Tunlid A."/>
        </authorList>
    </citation>
    <scope>NUCLEOTIDE SEQUENCE [LARGE SCALE GENOMIC DNA]</scope>
    <source>
        <strain evidence="3 4">CBS 146.42</strain>
    </source>
</reference>
<dbReference type="AlphaFoldDB" id="A0A8H5FVF2"/>
<accession>A0A8H5FVF2</accession>
<dbReference type="GO" id="GO:0016579">
    <property type="term" value="P:protein deubiquitination"/>
    <property type="evidence" value="ECO:0007669"/>
    <property type="project" value="InterPro"/>
</dbReference>
<dbReference type="InterPro" id="IPR055335">
    <property type="entry name" value="Ucp6/RUP1"/>
</dbReference>
<dbReference type="Proteomes" id="UP000559027">
    <property type="component" value="Unassembled WGS sequence"/>
</dbReference>
<evidence type="ECO:0000313" key="4">
    <source>
        <dbReference type="Proteomes" id="UP000559027"/>
    </source>
</evidence>
<sequence length="668" mass="74485">MQPAPYVPPETTEETGQVDFLLGMMGGSMSRKEALRVYRKHEGNVSRAVDAIMNGDKGEDYNWEENQSTTPPGYSQSTQQIGPQPLKPSTTVIDLTGSDDELQRAMAMSLETEPTFGPSNRPPDSNWAVVPTNQSGDNPALSNEEKSYNDAIQASLEDFASTNESDLMPINNVREGGRPVALRSESASLAYAALFIQALFSVPQVRERVANIALPDISHDIPRESPGKCAIFINTTPNNSFTERAVWNLVEVFVNMDLAQLAVIIDSEVLPSLMAQPLVDHSAVGNRTSDFAKTVADVIESNLGPQTGDEDDHYPRLMHFTHGRIELHRRMPAGRRYSSDSHAVLVEFGNEKIPYTDLISCLSGTLSSWTDTGSSHDVIVQPSEVFCFHLQRLVNEAGKYSVEPFTFPKFIYLDQFLLENLDLANKIRVAERRILDEISELSAMKEGLTRHNNRDVIKDLEGTLHYYENVAEPGDDFERAETLKKTKAKLQNVVASISRKVEAIDYKIEKLQTEVTGIYDIPELQQHQYDLRAVLIHTGLPGRKQIYSYAQDTNGVWWKTVDYTITEVPEETVFSDPTGLHLGAGPYMLIYSRHVEKEDLAVPQWPRIFTESVEQHNQTFLSRLPPEVVAKTGIVVEEATPPPPSSSPASSQTSRRSTDRQSTCITSD</sequence>
<dbReference type="Gene3D" id="3.90.70.10">
    <property type="entry name" value="Cysteine proteinases"/>
    <property type="match status" value="1"/>
</dbReference>